<accession>A0A8I1SVC3</accession>
<sequence>MVTINSPQIDAIVLHDGPQRSVDVRGSVVAQTRQGSRVVSFFVTVDDDAYRVTVEAGEYEAEITALLLSHPIAQEAISVARGVLTDGLSAEASAFNTERRFEVIHVEMEKTSVSGATLPDLTVSTGGRCTLRSKRDGVHTSTFLYADARFDSGADVETHFFVIPPDGVTGDWISAAERELLRQPVIQQALQRIAGELRAHAAEMLKPYFK</sequence>
<gene>
    <name evidence="1" type="ORF">J0I24_14640</name>
</gene>
<protein>
    <submittedName>
        <fullName evidence="1">Uncharacterized protein</fullName>
    </submittedName>
</protein>
<dbReference type="RefSeq" id="WP_276732349.1">
    <property type="nucleotide sequence ID" value="NZ_JAFKMR010000032.1"/>
</dbReference>
<dbReference type="EMBL" id="JAFKMR010000032">
    <property type="protein sequence ID" value="MBN8745520.1"/>
    <property type="molecule type" value="Genomic_DNA"/>
</dbReference>
<dbReference type="AlphaFoldDB" id="A0A8I1SVC3"/>
<proteinExistence type="predicted"/>
<reference evidence="1" key="1">
    <citation type="submission" date="2021-02" db="EMBL/GenBank/DDBJ databases">
        <title>Thiocyanate and organic carbon inputs drive convergent selection for specific autotrophic Afipia and Thiobacillus strains within complex microbiomes.</title>
        <authorList>
            <person name="Huddy R.J."/>
            <person name="Sachdeva R."/>
            <person name="Kadzinga F."/>
            <person name="Kantor R.S."/>
            <person name="Harrison S.T.L."/>
            <person name="Banfield J.F."/>
        </authorList>
    </citation>
    <scope>NUCLEOTIDE SEQUENCE</scope>
    <source>
        <strain evidence="1">SCN18_13_7_16_R3_B_64_19</strain>
    </source>
</reference>
<evidence type="ECO:0000313" key="1">
    <source>
        <dbReference type="EMBL" id="MBN8745520.1"/>
    </source>
</evidence>
<name>A0A8I1SVC3_THIA3</name>
<evidence type="ECO:0000313" key="2">
    <source>
        <dbReference type="Proteomes" id="UP000664800"/>
    </source>
</evidence>
<comment type="caution">
    <text evidence="1">The sequence shown here is derived from an EMBL/GenBank/DDBJ whole genome shotgun (WGS) entry which is preliminary data.</text>
</comment>
<organism evidence="1 2">
    <name type="scientific">Thiomonas arsenitoxydans (strain DSM 22701 / CIP 110005 / 3As)</name>
    <dbReference type="NCBI Taxonomy" id="426114"/>
    <lineage>
        <taxon>Bacteria</taxon>
        <taxon>Pseudomonadati</taxon>
        <taxon>Pseudomonadota</taxon>
        <taxon>Betaproteobacteria</taxon>
        <taxon>Burkholderiales</taxon>
        <taxon>Thiomonas</taxon>
    </lineage>
</organism>
<dbReference type="Proteomes" id="UP000664800">
    <property type="component" value="Unassembled WGS sequence"/>
</dbReference>